<keyword evidence="4 6" id="KW-0289">Folate biosynthesis</keyword>
<comment type="catalytic activity">
    <reaction evidence="1 6">
        <text>7,8-dihydroneopterin = 6-hydroxymethyl-7,8-dihydropterin + glycolaldehyde</text>
        <dbReference type="Rhea" id="RHEA:10540"/>
        <dbReference type="ChEBI" id="CHEBI:17001"/>
        <dbReference type="ChEBI" id="CHEBI:17071"/>
        <dbReference type="ChEBI" id="CHEBI:44841"/>
        <dbReference type="EC" id="4.1.2.25"/>
    </reaction>
</comment>
<evidence type="ECO:0000256" key="1">
    <source>
        <dbReference type="ARBA" id="ARBA00001353"/>
    </source>
</evidence>
<protein>
    <recommendedName>
        <fullName evidence="6">7,8-dihydroneopterin aldolase</fullName>
        <ecNumber evidence="6">4.1.2.25</ecNumber>
    </recommendedName>
</protein>
<dbReference type="NCBIfam" id="TIGR00526">
    <property type="entry name" value="folB_dom"/>
    <property type="match status" value="1"/>
</dbReference>
<keyword evidence="9" id="KW-1185">Reference proteome</keyword>
<name>A0ABS4JXC9_9FIRM</name>
<evidence type="ECO:0000313" key="8">
    <source>
        <dbReference type="EMBL" id="MBP2020188.1"/>
    </source>
</evidence>
<dbReference type="PANTHER" id="PTHR42844:SF1">
    <property type="entry name" value="DIHYDRONEOPTERIN ALDOLASE 1-RELATED"/>
    <property type="match status" value="1"/>
</dbReference>
<comment type="similarity">
    <text evidence="3 6">Belongs to the DHNA family.</text>
</comment>
<evidence type="ECO:0000256" key="4">
    <source>
        <dbReference type="ARBA" id="ARBA00022909"/>
    </source>
</evidence>
<evidence type="ECO:0000259" key="7">
    <source>
        <dbReference type="SMART" id="SM00905"/>
    </source>
</evidence>
<dbReference type="SUPFAM" id="SSF55620">
    <property type="entry name" value="Tetrahydrobiopterin biosynthesis enzymes-like"/>
    <property type="match status" value="1"/>
</dbReference>
<accession>A0ABS4JXC9</accession>
<dbReference type="GO" id="GO:0004150">
    <property type="term" value="F:dihydroneopterin aldolase activity"/>
    <property type="evidence" value="ECO:0007669"/>
    <property type="project" value="UniProtKB-EC"/>
</dbReference>
<evidence type="ECO:0000256" key="6">
    <source>
        <dbReference type="RuleBase" id="RU362079"/>
    </source>
</evidence>
<dbReference type="NCBIfam" id="TIGR00525">
    <property type="entry name" value="folB"/>
    <property type="match status" value="1"/>
</dbReference>
<comment type="pathway">
    <text evidence="2 6">Cofactor biosynthesis; tetrahydrofolate biosynthesis; 2-amino-4-hydroxy-6-hydroxymethyl-7,8-dihydropteridine diphosphate from 7,8-dihydroneopterin triphosphate: step 3/4.</text>
</comment>
<dbReference type="EMBL" id="JAGGLG010000055">
    <property type="protein sequence ID" value="MBP2020188.1"/>
    <property type="molecule type" value="Genomic_DNA"/>
</dbReference>
<proteinExistence type="inferred from homology"/>
<reference evidence="8 9" key="1">
    <citation type="submission" date="2021-03" db="EMBL/GenBank/DDBJ databases">
        <title>Genomic Encyclopedia of Type Strains, Phase IV (KMG-IV): sequencing the most valuable type-strain genomes for metagenomic binning, comparative biology and taxonomic classification.</title>
        <authorList>
            <person name="Goeker M."/>
        </authorList>
    </citation>
    <scope>NUCLEOTIDE SEQUENCE [LARGE SCALE GENOMIC DNA]</scope>
    <source>
        <strain evidence="8 9">DSM 27138</strain>
    </source>
</reference>
<dbReference type="SMART" id="SM00905">
    <property type="entry name" value="FolB"/>
    <property type="match status" value="1"/>
</dbReference>
<dbReference type="InterPro" id="IPR006156">
    <property type="entry name" value="Dihydroneopterin_aldolase"/>
</dbReference>
<dbReference type="PANTHER" id="PTHR42844">
    <property type="entry name" value="DIHYDRONEOPTERIN ALDOLASE 1-RELATED"/>
    <property type="match status" value="1"/>
</dbReference>
<dbReference type="CDD" id="cd00534">
    <property type="entry name" value="DHNA_DHNTPE"/>
    <property type="match status" value="1"/>
</dbReference>
<feature type="domain" description="Dihydroneopterin aldolase/epimerase" evidence="7">
    <location>
        <begin position="4"/>
        <end position="117"/>
    </location>
</feature>
<evidence type="ECO:0000256" key="2">
    <source>
        <dbReference type="ARBA" id="ARBA00005013"/>
    </source>
</evidence>
<dbReference type="InterPro" id="IPR006157">
    <property type="entry name" value="FolB_dom"/>
</dbReference>
<keyword evidence="5 6" id="KW-0456">Lyase</keyword>
<dbReference type="InterPro" id="IPR043133">
    <property type="entry name" value="GTP-CH-I_C/QueF"/>
</dbReference>
<dbReference type="EC" id="4.1.2.25" evidence="6"/>
<organism evidence="8 9">
    <name type="scientific">Symbiobacterium terraclitae</name>
    <dbReference type="NCBI Taxonomy" id="557451"/>
    <lineage>
        <taxon>Bacteria</taxon>
        <taxon>Bacillati</taxon>
        <taxon>Bacillota</taxon>
        <taxon>Clostridia</taxon>
        <taxon>Eubacteriales</taxon>
        <taxon>Symbiobacteriaceae</taxon>
        <taxon>Symbiobacterium</taxon>
    </lineage>
</organism>
<evidence type="ECO:0000256" key="5">
    <source>
        <dbReference type="ARBA" id="ARBA00023239"/>
    </source>
</evidence>
<comment type="caution">
    <text evidence="8">The sequence shown here is derived from an EMBL/GenBank/DDBJ whole genome shotgun (WGS) entry which is preliminary data.</text>
</comment>
<dbReference type="Gene3D" id="3.30.1130.10">
    <property type="match status" value="1"/>
</dbReference>
<evidence type="ECO:0000313" key="9">
    <source>
        <dbReference type="Proteomes" id="UP001519289"/>
    </source>
</evidence>
<dbReference type="Proteomes" id="UP001519289">
    <property type="component" value="Unassembled WGS sequence"/>
</dbReference>
<gene>
    <name evidence="8" type="ORF">J2Z79_003644</name>
</gene>
<dbReference type="Pfam" id="PF02152">
    <property type="entry name" value="FolB"/>
    <property type="match status" value="1"/>
</dbReference>
<dbReference type="RefSeq" id="WP_209468284.1">
    <property type="nucleotide sequence ID" value="NZ_JAGGLG010000055.1"/>
</dbReference>
<evidence type="ECO:0000256" key="3">
    <source>
        <dbReference type="ARBA" id="ARBA00005708"/>
    </source>
</evidence>
<sequence length="121" mass="13770">MDRIVLSGMRFYAYHGVLPEETRLGQEFLVDTELYLDLRAAGEQDDIRQTVNYGKVYRTVKAIVEGAPFRLIEAVAERVAAEVLEQYRNVSAVTVRVHKPRAPIPGAFSGVMVEIHRRREP</sequence>
<comment type="function">
    <text evidence="6">Catalyzes the conversion of 7,8-dihydroneopterin to 6-hydroxymethyl-7,8-dihydropterin.</text>
</comment>